<organism evidence="3 4">
    <name type="scientific">Rhizobium pisi</name>
    <dbReference type="NCBI Taxonomy" id="574561"/>
    <lineage>
        <taxon>Bacteria</taxon>
        <taxon>Pseudomonadati</taxon>
        <taxon>Pseudomonadota</taxon>
        <taxon>Alphaproteobacteria</taxon>
        <taxon>Hyphomicrobiales</taxon>
        <taxon>Rhizobiaceae</taxon>
        <taxon>Rhizobium/Agrobacterium group</taxon>
        <taxon>Rhizobium</taxon>
    </lineage>
</organism>
<dbReference type="EMBL" id="RJJT01000004">
    <property type="protein sequence ID" value="RSB81795.1"/>
    <property type="molecule type" value="Genomic_DNA"/>
</dbReference>
<evidence type="ECO:0000313" key="4">
    <source>
        <dbReference type="Proteomes" id="UP000277279"/>
    </source>
</evidence>
<proteinExistence type="predicted"/>
<gene>
    <name evidence="3" type="ORF">EFD55_07565</name>
    <name evidence="2" type="ORF">FHS26_001520</name>
</gene>
<dbReference type="AlphaFoldDB" id="A0A3R9AJ18"/>
<dbReference type="OrthoDB" id="8362610at2"/>
<comment type="caution">
    <text evidence="3">The sequence shown here is derived from an EMBL/GenBank/DDBJ whole genome shotgun (WGS) entry which is preliminary data.</text>
</comment>
<evidence type="ECO:0000313" key="5">
    <source>
        <dbReference type="Proteomes" id="UP000518315"/>
    </source>
</evidence>
<evidence type="ECO:0000313" key="3">
    <source>
        <dbReference type="EMBL" id="RSB81795.1"/>
    </source>
</evidence>
<dbReference type="Proteomes" id="UP000518315">
    <property type="component" value="Unassembled WGS sequence"/>
</dbReference>
<evidence type="ECO:0000256" key="1">
    <source>
        <dbReference type="SAM" id="SignalP"/>
    </source>
</evidence>
<reference evidence="2 5" key="2">
    <citation type="submission" date="2020-08" db="EMBL/GenBank/DDBJ databases">
        <title>Genomic Encyclopedia of Type Strains, Phase III (KMG-III): the genomes of soil and plant-associated and newly described type strains.</title>
        <authorList>
            <person name="Whitman W."/>
        </authorList>
    </citation>
    <scope>NUCLEOTIDE SEQUENCE [LARGE SCALE GENOMIC DNA]</scope>
    <source>
        <strain evidence="2 5">CECT 4113</strain>
    </source>
</reference>
<sequence>MRRIFCGAALALLFPVVGLTADNWLEKVFPDPEDCLSQTGNIFFSFDEGKLVVMGFPNAEIEETVKNNIASADVVLKGQCKGGAALDQLRLKTEGSFFGNQYFGFEVPVSGYLNGGCDSSASYSILFRKPAVAVRGEIEKQTGKRLEIYSPSSPRTGDVDEMPGYIFDRGDRSEYVCSFAESN</sequence>
<name>A0A3R9AJ18_9HYPH</name>
<keyword evidence="5" id="KW-1185">Reference proteome</keyword>
<feature type="chain" id="PRO_5044600046" evidence="1">
    <location>
        <begin position="22"/>
        <end position="183"/>
    </location>
</feature>
<dbReference type="RefSeq" id="WP_125843979.1">
    <property type="nucleotide sequence ID" value="NZ_JACHXH010000004.1"/>
</dbReference>
<accession>A0A3R9AJ18</accession>
<keyword evidence="1" id="KW-0732">Signal</keyword>
<protein>
    <submittedName>
        <fullName evidence="3">Uncharacterized protein</fullName>
    </submittedName>
</protein>
<evidence type="ECO:0000313" key="2">
    <source>
        <dbReference type="EMBL" id="MBB3133807.1"/>
    </source>
</evidence>
<dbReference type="Proteomes" id="UP000277279">
    <property type="component" value="Unassembled WGS sequence"/>
</dbReference>
<reference evidence="3 4" key="1">
    <citation type="submission" date="2018-11" db="EMBL/GenBank/DDBJ databases">
        <authorList>
            <person name="Huo Y."/>
        </authorList>
    </citation>
    <scope>NUCLEOTIDE SEQUENCE [LARGE SCALE GENOMIC DNA]</scope>
    <source>
        <strain evidence="3 4">DSM 30132</strain>
    </source>
</reference>
<dbReference type="EMBL" id="JACHXH010000004">
    <property type="protein sequence ID" value="MBB3133807.1"/>
    <property type="molecule type" value="Genomic_DNA"/>
</dbReference>
<feature type="signal peptide" evidence="1">
    <location>
        <begin position="1"/>
        <end position="21"/>
    </location>
</feature>